<dbReference type="GO" id="GO:0072659">
    <property type="term" value="P:protein localization to plasma membrane"/>
    <property type="evidence" value="ECO:0007669"/>
    <property type="project" value="TreeGrafter"/>
</dbReference>
<feature type="transmembrane region" description="Helical" evidence="10">
    <location>
        <begin position="472"/>
        <end position="492"/>
    </location>
</feature>
<evidence type="ECO:0000256" key="2">
    <source>
        <dbReference type="ARBA" id="ARBA00009283"/>
    </source>
</evidence>
<comment type="subcellular location">
    <subcellularLocation>
        <location evidence="1">Membrane</location>
        <topology evidence="1">Multi-pass membrane protein</topology>
    </subcellularLocation>
</comment>
<evidence type="ECO:0000256" key="1">
    <source>
        <dbReference type="ARBA" id="ARBA00004141"/>
    </source>
</evidence>
<feature type="transmembrane region" description="Helical" evidence="10">
    <location>
        <begin position="532"/>
        <end position="551"/>
    </location>
</feature>
<organism evidence="11 12">
    <name type="scientific">Oryza meyeriana var. granulata</name>
    <dbReference type="NCBI Taxonomy" id="110450"/>
    <lineage>
        <taxon>Eukaryota</taxon>
        <taxon>Viridiplantae</taxon>
        <taxon>Streptophyta</taxon>
        <taxon>Embryophyta</taxon>
        <taxon>Tracheophyta</taxon>
        <taxon>Spermatophyta</taxon>
        <taxon>Magnoliopsida</taxon>
        <taxon>Liliopsida</taxon>
        <taxon>Poales</taxon>
        <taxon>Poaceae</taxon>
        <taxon>BOP clade</taxon>
        <taxon>Oryzoideae</taxon>
        <taxon>Oryzeae</taxon>
        <taxon>Oryzinae</taxon>
        <taxon>Oryza</taxon>
        <taxon>Oryza meyeriana</taxon>
    </lineage>
</organism>
<dbReference type="GO" id="GO:0005524">
    <property type="term" value="F:ATP binding"/>
    <property type="evidence" value="ECO:0007669"/>
    <property type="project" value="UniProtKB-KW"/>
</dbReference>
<dbReference type="GO" id="GO:0032216">
    <property type="term" value="F:glucosaminyl-phosphatidylinositol O-acyltransferase activity"/>
    <property type="evidence" value="ECO:0007669"/>
    <property type="project" value="TreeGrafter"/>
</dbReference>
<reference evidence="11 12" key="1">
    <citation type="submission" date="2019-11" db="EMBL/GenBank/DDBJ databases">
        <title>Whole genome sequence of Oryza granulata.</title>
        <authorList>
            <person name="Li W."/>
        </authorList>
    </citation>
    <scope>NUCLEOTIDE SEQUENCE [LARGE SCALE GENOMIC DNA]</scope>
    <source>
        <strain evidence="12">cv. Menghai</strain>
        <tissue evidence="11">Leaf</tissue>
    </source>
</reference>
<feature type="transmembrane region" description="Helical" evidence="10">
    <location>
        <begin position="438"/>
        <end position="460"/>
    </location>
</feature>
<evidence type="ECO:0000256" key="5">
    <source>
        <dbReference type="ARBA" id="ARBA00022989"/>
    </source>
</evidence>
<evidence type="ECO:0000313" key="11">
    <source>
        <dbReference type="EMBL" id="KAF0911807.1"/>
    </source>
</evidence>
<feature type="transmembrane region" description="Helical" evidence="10">
    <location>
        <begin position="701"/>
        <end position="723"/>
    </location>
</feature>
<dbReference type="GO" id="GO:0016787">
    <property type="term" value="F:hydrolase activity"/>
    <property type="evidence" value="ECO:0007669"/>
    <property type="project" value="UniProtKB-KW"/>
</dbReference>
<feature type="transmembrane region" description="Helical" evidence="10">
    <location>
        <begin position="571"/>
        <end position="594"/>
    </location>
</feature>
<proteinExistence type="inferred from homology"/>
<feature type="transmembrane region" description="Helical" evidence="10">
    <location>
        <begin position="369"/>
        <end position="387"/>
    </location>
</feature>
<feature type="transmembrane region" description="Helical" evidence="10">
    <location>
        <begin position="408"/>
        <end position="426"/>
    </location>
</feature>
<evidence type="ECO:0000313" key="12">
    <source>
        <dbReference type="Proteomes" id="UP000479710"/>
    </source>
</evidence>
<dbReference type="GO" id="GO:0005783">
    <property type="term" value="C:endoplasmic reticulum"/>
    <property type="evidence" value="ECO:0007669"/>
    <property type="project" value="TreeGrafter"/>
</dbReference>
<feature type="transmembrane region" description="Helical" evidence="10">
    <location>
        <begin position="675"/>
        <end position="695"/>
    </location>
</feature>
<dbReference type="Gene3D" id="3.30.420.40">
    <property type="match status" value="1"/>
</dbReference>
<feature type="binding site" evidence="8">
    <location>
        <begin position="120"/>
        <end position="124"/>
    </location>
    <ligand>
        <name>ATP</name>
        <dbReference type="ChEBI" id="CHEBI:30616"/>
    </ligand>
</feature>
<evidence type="ECO:0000256" key="4">
    <source>
        <dbReference type="ARBA" id="ARBA00022801"/>
    </source>
</evidence>
<dbReference type="PANTHER" id="PTHR20661">
    <property type="entry name" value="PHOSPHATIDYLINOSITOL-GLYCAN BIOSYNTHESIS CLASS W PROTEIN"/>
    <property type="match status" value="1"/>
</dbReference>
<keyword evidence="6 10" id="KW-0472">Membrane</keyword>
<evidence type="ECO:0000256" key="6">
    <source>
        <dbReference type="ARBA" id="ARBA00023136"/>
    </source>
</evidence>
<keyword evidence="8" id="KW-0067">ATP-binding</keyword>
<name>A0A6G1DH30_9ORYZ</name>
<sequence>MRVTPGLSSFAAEPARAGDSLRPLMDFAREKVGGAGSAAVTEVRLMATAGLRLQEERVQEAILSSCRDVLRTSGFRFEDAWAEVIPGSDEGIYAWVAANYALGTLGGDPHKTIGIIELGGASAQLTFVSDEVLPLELSRNFTFGETTYTLYSNSFLNFGQNAAQESFREILRSKDSSKNGTIVDPCAPKGYSRIREPYHDFDQVIDHSIKADPTSQPLLRLVTSLVVAFSSAHARGARHSSDPRSYSCAVQIASPPLPVAAGLRDHRPFERAPPMDEPINTHKLLKEQFVSNLTGSSLLEIAALSTIVPAVVVLRKWSYGDNTRRNLLKKNDDALPDHKGCVHYFSTLAIDYLTIVLPVLLIFTVLAEWAYACALSLVTLISILTMFKRSQSHLKAGLNQLPLLRADISSYRVSVVLVTCLCILAVDFKIFPRRYAKAETYGCGIMDLGVGSFVVANALVSRQARNITAMSWNKALTSISPLIFLGFARLISTSGVDYQVHVGEYGVHWNFFFTLAAVSILTSIIRIHPKYCGLVGLLVLAGFQIWLSFGLNEYLISNERNAGIISQNKEGVYSIFGYWGMYLIGVSLGYNLFFDNSSKGKSRSTQVVKVWVFAASFWILAIILDSYVERVSRRMCNFAYVMLVFGQNFQVISVLSLAGFISYEKNLVLEDAFNQNMLGSFLLANILTGVVNISVDTLSASTLTAFMILLVYSFTLCMVAGLAQFSGVRMKFW</sequence>
<dbReference type="OrthoDB" id="15270at2759"/>
<evidence type="ECO:0000256" key="9">
    <source>
        <dbReference type="RuleBase" id="RU003833"/>
    </source>
</evidence>
<feature type="transmembrane region" description="Helical" evidence="10">
    <location>
        <begin position="606"/>
        <end position="628"/>
    </location>
</feature>
<evidence type="ECO:0000256" key="10">
    <source>
        <dbReference type="SAM" id="Phobius"/>
    </source>
</evidence>
<feature type="transmembrane region" description="Helical" evidence="10">
    <location>
        <begin position="507"/>
        <end position="525"/>
    </location>
</feature>
<dbReference type="PANTHER" id="PTHR20661:SF0">
    <property type="entry name" value="PHOSPHATIDYLINOSITOL-GLYCAN BIOSYNTHESIS CLASS W PROTEIN"/>
    <property type="match status" value="1"/>
</dbReference>
<dbReference type="Gene3D" id="3.30.420.150">
    <property type="entry name" value="Exopolyphosphatase. Domain 2"/>
    <property type="match status" value="1"/>
</dbReference>
<keyword evidence="5 10" id="KW-1133">Transmembrane helix</keyword>
<dbReference type="Pfam" id="PF06423">
    <property type="entry name" value="GWT1"/>
    <property type="match status" value="1"/>
</dbReference>
<dbReference type="InterPro" id="IPR000407">
    <property type="entry name" value="GDA1_CD39_NTPase"/>
</dbReference>
<dbReference type="AlphaFoldDB" id="A0A6G1DH30"/>
<dbReference type="EMBL" id="SPHZ02000006">
    <property type="protein sequence ID" value="KAF0911807.1"/>
    <property type="molecule type" value="Genomic_DNA"/>
</dbReference>
<dbReference type="InterPro" id="IPR009447">
    <property type="entry name" value="PIGW/GWT1"/>
</dbReference>
<dbReference type="Proteomes" id="UP000479710">
    <property type="component" value="Unassembled WGS sequence"/>
</dbReference>
<comment type="similarity">
    <text evidence="2 9">Belongs to the GDA1/CD39 NTPase family.</text>
</comment>
<feature type="transmembrane region" description="Helical" evidence="10">
    <location>
        <begin position="640"/>
        <end position="663"/>
    </location>
</feature>
<dbReference type="GO" id="GO:0006506">
    <property type="term" value="P:GPI anchor biosynthetic process"/>
    <property type="evidence" value="ECO:0007669"/>
    <property type="project" value="InterPro"/>
</dbReference>
<evidence type="ECO:0000256" key="8">
    <source>
        <dbReference type="PIRSR" id="PIRSR600407-2"/>
    </source>
</evidence>
<keyword evidence="4 9" id="KW-0378">Hydrolase</keyword>
<dbReference type="PROSITE" id="PS01238">
    <property type="entry name" value="GDA1_CD39_NTPASE"/>
    <property type="match status" value="1"/>
</dbReference>
<gene>
    <name evidence="11" type="ORF">E2562_012296</name>
</gene>
<comment type="caution">
    <text evidence="11">The sequence shown here is derived from an EMBL/GenBank/DDBJ whole genome shotgun (WGS) entry which is preliminary data.</text>
</comment>
<protein>
    <submittedName>
        <fullName evidence="11">Uncharacterized protein</fullName>
    </submittedName>
</protein>
<dbReference type="Pfam" id="PF01150">
    <property type="entry name" value="GDA1_CD39"/>
    <property type="match status" value="1"/>
</dbReference>
<keyword evidence="3 10" id="KW-0812">Transmembrane</keyword>
<evidence type="ECO:0000256" key="7">
    <source>
        <dbReference type="PIRSR" id="PIRSR600407-1"/>
    </source>
</evidence>
<keyword evidence="12" id="KW-1185">Reference proteome</keyword>
<keyword evidence="8" id="KW-0547">Nucleotide-binding</keyword>
<evidence type="ECO:0000256" key="3">
    <source>
        <dbReference type="ARBA" id="ARBA00022692"/>
    </source>
</evidence>
<accession>A0A6G1DH30</accession>
<dbReference type="GO" id="GO:0016020">
    <property type="term" value="C:membrane"/>
    <property type="evidence" value="ECO:0007669"/>
    <property type="project" value="UniProtKB-SubCell"/>
</dbReference>
<feature type="active site" description="Proton acceptor" evidence="7">
    <location>
        <position position="90"/>
    </location>
</feature>